<feature type="compositionally biased region" description="Basic and acidic residues" evidence="1">
    <location>
        <begin position="7"/>
        <end position="25"/>
    </location>
</feature>
<feature type="region of interest" description="Disordered" evidence="1">
    <location>
        <begin position="101"/>
        <end position="120"/>
    </location>
</feature>
<name>A0A5J4VK63_9EUKA</name>
<feature type="compositionally biased region" description="Basic and acidic residues" evidence="1">
    <location>
        <begin position="110"/>
        <end position="120"/>
    </location>
</feature>
<accession>A0A5J4VK63</accession>
<evidence type="ECO:0000256" key="1">
    <source>
        <dbReference type="SAM" id="MobiDB-lite"/>
    </source>
</evidence>
<protein>
    <submittedName>
        <fullName evidence="2">Uncharacterized protein</fullName>
    </submittedName>
</protein>
<feature type="region of interest" description="Disordered" evidence="1">
    <location>
        <begin position="1"/>
        <end position="25"/>
    </location>
</feature>
<organism evidence="2 3">
    <name type="scientific">Streblomastix strix</name>
    <dbReference type="NCBI Taxonomy" id="222440"/>
    <lineage>
        <taxon>Eukaryota</taxon>
        <taxon>Metamonada</taxon>
        <taxon>Preaxostyla</taxon>
        <taxon>Oxymonadida</taxon>
        <taxon>Streblomastigidae</taxon>
        <taxon>Streblomastix</taxon>
    </lineage>
</organism>
<dbReference type="Proteomes" id="UP000324800">
    <property type="component" value="Unassembled WGS sequence"/>
</dbReference>
<comment type="caution">
    <text evidence="2">The sequence shown here is derived from an EMBL/GenBank/DDBJ whole genome shotgun (WGS) entry which is preliminary data.</text>
</comment>
<dbReference type="AlphaFoldDB" id="A0A5J4VK63"/>
<evidence type="ECO:0000313" key="2">
    <source>
        <dbReference type="EMBL" id="KAA6382971.1"/>
    </source>
</evidence>
<proteinExistence type="predicted"/>
<gene>
    <name evidence="2" type="ORF">EZS28_021501</name>
</gene>
<dbReference type="EMBL" id="SNRW01006487">
    <property type="protein sequence ID" value="KAA6382971.1"/>
    <property type="molecule type" value="Genomic_DNA"/>
</dbReference>
<evidence type="ECO:0000313" key="3">
    <source>
        <dbReference type="Proteomes" id="UP000324800"/>
    </source>
</evidence>
<sequence length="120" mass="13792">MVQPNIHSKESEREMEKEIIRENTEKGDCRLPLQNARFKRGETNNQTQRLGHFTGPLLSILSSYSPNGIITIRSIQIPEQLLHIQGDAIWNLTLTNIPCNSNRIDNATNKNEDRDQNQQL</sequence>
<reference evidence="2 3" key="1">
    <citation type="submission" date="2019-03" db="EMBL/GenBank/DDBJ databases">
        <title>Single cell metagenomics reveals metabolic interactions within the superorganism composed of flagellate Streblomastix strix and complex community of Bacteroidetes bacteria on its surface.</title>
        <authorList>
            <person name="Treitli S.C."/>
            <person name="Kolisko M."/>
            <person name="Husnik F."/>
            <person name="Keeling P."/>
            <person name="Hampl V."/>
        </authorList>
    </citation>
    <scope>NUCLEOTIDE SEQUENCE [LARGE SCALE GENOMIC DNA]</scope>
    <source>
        <strain evidence="2">ST1C</strain>
    </source>
</reference>